<organism evidence="1 2">
    <name type="scientific">Streptomyces boetiae</name>
    <dbReference type="NCBI Taxonomy" id="3075541"/>
    <lineage>
        <taxon>Bacteria</taxon>
        <taxon>Bacillati</taxon>
        <taxon>Actinomycetota</taxon>
        <taxon>Actinomycetes</taxon>
        <taxon>Kitasatosporales</taxon>
        <taxon>Streptomycetaceae</taxon>
        <taxon>Streptomyces</taxon>
    </lineage>
</organism>
<evidence type="ECO:0000313" key="1">
    <source>
        <dbReference type="EMBL" id="MDT0307574.1"/>
    </source>
</evidence>
<dbReference type="RefSeq" id="WP_311630529.1">
    <property type="nucleotide sequence ID" value="NZ_JAVREN010000013.1"/>
</dbReference>
<evidence type="ECO:0000313" key="2">
    <source>
        <dbReference type="Proteomes" id="UP001183388"/>
    </source>
</evidence>
<proteinExistence type="predicted"/>
<dbReference type="Proteomes" id="UP001183388">
    <property type="component" value="Unassembled WGS sequence"/>
</dbReference>
<protein>
    <submittedName>
        <fullName evidence="1">Uncharacterized protein</fullName>
    </submittedName>
</protein>
<accession>A0ABU2L7M3</accession>
<reference evidence="2" key="1">
    <citation type="submission" date="2023-07" db="EMBL/GenBank/DDBJ databases">
        <title>30 novel species of actinomycetes from the DSMZ collection.</title>
        <authorList>
            <person name="Nouioui I."/>
        </authorList>
    </citation>
    <scope>NUCLEOTIDE SEQUENCE [LARGE SCALE GENOMIC DNA]</scope>
    <source>
        <strain evidence="2">DSM 44917</strain>
    </source>
</reference>
<sequence length="780" mass="83508">MPTGVGLTYAALLDADLGPLRAAAERWQRVRDALAEMYATARHDMAGRALGADWRGRNADVTRPFVVATGRGFAAGHEQAHAVHSVLDRLHADLTRQQAALREVAETAAARGVYIDPAGEVHPQEDRALTLTGAQTLGAPLSEGVVAAMEEVRDRIRQHLRLAAECDRLASGALTELAERSGPDGRNAFAASPFADAGEAYAELLTGDAEAFARLARREDLTERDLEAMNRLLALHAENPLFAAHLVDTLGMDAYLRLPDRVDRAADGDGQTSAALREGLGTALSASLAPAGDMSSAPPGSEAFEAWLATPEGRAYRERYDAFHEAGARELFRGPDWERTADGRVGYDAAFDLLDASRLPIDDQFFHQTADHLIALEREQPGIWNDDRFVTTREDGRPLPGWADPREPENDLVDRLLGIGAHSNPQAVTAFFDPGRPEGEAHLDYFIGQGPAARHVADAPGIFRLGEPTPPGPGLQAALEAAATGLPPGDPPPQGVARTHTEAQRAVAEAVWNAFAEDYTASDDVSEIHPPRIADGEPFADLRPALGNIAADYMRDVQRELTGVGPDVPEGAAVDFDMVGPMLSDIGTDPEGYAAVTAANEATTYVAIDQAVHGDWESRQERRTAVADAVVPGAQIAGLMTDARATAVYERHIAAQEDYNATVDQVHVWTDRALSIAIDAPLAERFPVAGEAAGVLRGVLTDQIFATLERDDSATAAMQRSREYSASRDYFREQFVTGAVNDAFDRGGVPEEHRTVVTDGAALQADASFNDGIANVHGEG</sequence>
<dbReference type="EMBL" id="JAVREN010000013">
    <property type="protein sequence ID" value="MDT0307574.1"/>
    <property type="molecule type" value="Genomic_DNA"/>
</dbReference>
<gene>
    <name evidence="1" type="ORF">RM780_11440</name>
</gene>
<name>A0ABU2L7M3_9ACTN</name>
<keyword evidence="2" id="KW-1185">Reference proteome</keyword>
<comment type="caution">
    <text evidence="1">The sequence shown here is derived from an EMBL/GenBank/DDBJ whole genome shotgun (WGS) entry which is preliminary data.</text>
</comment>